<name>A0ABN2A7P5_9ACTN</name>
<keyword evidence="2" id="KW-1185">Reference proteome</keyword>
<evidence type="ECO:0000313" key="2">
    <source>
        <dbReference type="Proteomes" id="UP001501470"/>
    </source>
</evidence>
<dbReference type="InterPro" id="IPR023393">
    <property type="entry name" value="START-like_dom_sf"/>
</dbReference>
<dbReference type="EMBL" id="BAAAQD010000005">
    <property type="protein sequence ID" value="GAA1513182.1"/>
    <property type="molecule type" value="Genomic_DNA"/>
</dbReference>
<gene>
    <name evidence="1" type="ORF">GCM10009827_029590</name>
</gene>
<proteinExistence type="predicted"/>
<protein>
    <recommendedName>
        <fullName evidence="3">SRPBCC domain-containing protein</fullName>
    </recommendedName>
</protein>
<reference evidence="1 2" key="1">
    <citation type="journal article" date="2019" name="Int. J. Syst. Evol. Microbiol.">
        <title>The Global Catalogue of Microorganisms (GCM) 10K type strain sequencing project: providing services to taxonomists for standard genome sequencing and annotation.</title>
        <authorList>
            <consortium name="The Broad Institute Genomics Platform"/>
            <consortium name="The Broad Institute Genome Sequencing Center for Infectious Disease"/>
            <person name="Wu L."/>
            <person name="Ma J."/>
        </authorList>
    </citation>
    <scope>NUCLEOTIDE SEQUENCE [LARGE SCALE GENOMIC DNA]</scope>
    <source>
        <strain evidence="1 2">JCM 15933</strain>
    </source>
</reference>
<dbReference type="SUPFAM" id="SSF55961">
    <property type="entry name" value="Bet v1-like"/>
    <property type="match status" value="1"/>
</dbReference>
<organism evidence="1 2">
    <name type="scientific">Dactylosporangium maewongense</name>
    <dbReference type="NCBI Taxonomy" id="634393"/>
    <lineage>
        <taxon>Bacteria</taxon>
        <taxon>Bacillati</taxon>
        <taxon>Actinomycetota</taxon>
        <taxon>Actinomycetes</taxon>
        <taxon>Micromonosporales</taxon>
        <taxon>Micromonosporaceae</taxon>
        <taxon>Dactylosporangium</taxon>
    </lineage>
</organism>
<comment type="caution">
    <text evidence="1">The sequence shown here is derived from an EMBL/GenBank/DDBJ whole genome shotgun (WGS) entry which is preliminary data.</text>
</comment>
<dbReference type="Proteomes" id="UP001501470">
    <property type="component" value="Unassembled WGS sequence"/>
</dbReference>
<evidence type="ECO:0000313" key="1">
    <source>
        <dbReference type="EMBL" id="GAA1513182.1"/>
    </source>
</evidence>
<dbReference type="RefSeq" id="WP_344502443.1">
    <property type="nucleotide sequence ID" value="NZ_BAAAQD010000005.1"/>
</dbReference>
<sequence length="233" mass="25394">MGREFEIVREGALPVDQVAVFDGFADGTAGWLWPMEYEHREGGAAAFGGTVTVWDPPHRLVSRMDGPDGWFNQLEHVVAAAPGGGSTWRYVHSGIFVDDWEQQYDGASQHTDFYLHTFGQFMLHFRGRPVTYVTVDAPADAGFASVRAALGTDATPEGGPVDLSLPHVGRVQGVLDYRHRHFVGIRTGDALIRCFGRSAFGGVDAVAVHHFGGADPAALEKAWRDWLTEITGT</sequence>
<accession>A0ABN2A7P5</accession>
<dbReference type="Gene3D" id="3.30.530.20">
    <property type="match status" value="1"/>
</dbReference>
<evidence type="ECO:0008006" key="3">
    <source>
        <dbReference type="Google" id="ProtNLM"/>
    </source>
</evidence>